<name>A0A895KRT8_MALJA</name>
<keyword evidence="1" id="KW-0472">Membrane</keyword>
<keyword evidence="1" id="KW-1133">Transmembrane helix</keyword>
<evidence type="ECO:0000313" key="2">
    <source>
        <dbReference type="EMBL" id="QRZ58755.1"/>
    </source>
</evidence>
<protein>
    <submittedName>
        <fullName evidence="2">Gsp-co-occurring protein 5</fullName>
    </submittedName>
</protein>
<reference evidence="2" key="1">
    <citation type="journal article" date="2021" name="bioRxiv">
        <title>Ancestral mitochondrial apparatus derived from the bacterial type II secretion system.</title>
        <authorList>
            <person name="Horvathova L."/>
            <person name="Zarsky V."/>
            <person name="Panek T."/>
            <person name="Derelle R."/>
            <person name="Pyrih J."/>
            <person name="Motyckova A."/>
            <person name="Klapst'ova V."/>
            <person name="Vinopalova M."/>
            <person name="Markova L."/>
            <person name="Voleman L."/>
            <person name="Klimes V."/>
            <person name="Petru M."/>
            <person name="Vaitova Z."/>
            <person name="Cepicka I."/>
            <person name="Hryzakova K."/>
            <person name="Harant K."/>
            <person name="Gray M.W."/>
            <person name="Chami M."/>
            <person name="Guilvout I."/>
            <person name="Francetic O."/>
            <person name="Lang B.F."/>
            <person name="Vlcek C."/>
            <person name="Tsaousis A.D."/>
            <person name="Elias M."/>
            <person name="Dolezal P."/>
        </authorList>
    </citation>
    <scope>NUCLEOTIDE SEQUENCE</scope>
    <source>
        <strain evidence="2">ATCC 50740</strain>
    </source>
</reference>
<feature type="transmembrane region" description="Helical" evidence="1">
    <location>
        <begin position="106"/>
        <end position="125"/>
    </location>
</feature>
<sequence length="140" mass="15861">MSMTQYAGSANDEEQQLWENDSSYLVAVSPKLFENNRIRLKIIIGSRVRAQVHALPGPPRTPDYDLPMTEAEADNGAIDPRLRRYRGETPAPSDVVSWALQNIDQFGWKGLVALFALGAGLYTAVIRPRTRNSRFWMPWQ</sequence>
<evidence type="ECO:0000256" key="1">
    <source>
        <dbReference type="SAM" id="Phobius"/>
    </source>
</evidence>
<dbReference type="EMBL" id="MT460927">
    <property type="protein sequence ID" value="QRZ58755.1"/>
    <property type="molecule type" value="Genomic_DNA"/>
</dbReference>
<accession>A0A895KRT8</accession>
<proteinExistence type="predicted"/>
<dbReference type="AlphaFoldDB" id="A0A895KRT8"/>
<organism evidence="2">
    <name type="scientific">Malawimonas jakobiformis</name>
    <name type="common">Flagellated protozoan</name>
    <dbReference type="NCBI Taxonomy" id="136089"/>
    <lineage>
        <taxon>Eukaryota</taxon>
        <taxon>Malawimonadida</taxon>
        <taxon>Malawimonadidae</taxon>
        <taxon>Malawimonas</taxon>
    </lineage>
</organism>
<keyword evidence="1" id="KW-0812">Transmembrane</keyword>
<gene>
    <name evidence="2" type="primary">Gcp5</name>
</gene>